<dbReference type="InterPro" id="IPR037069">
    <property type="entry name" value="AcylCoA_DH/ox_N_sf"/>
</dbReference>
<dbReference type="AlphaFoldDB" id="A0A4V3FQD4"/>
<dbReference type="SUPFAM" id="SSF47203">
    <property type="entry name" value="Acyl-CoA dehydrogenase C-terminal domain-like"/>
    <property type="match status" value="1"/>
</dbReference>
<comment type="subunit">
    <text evidence="3">Homodimer.</text>
</comment>
<dbReference type="GO" id="GO:0050660">
    <property type="term" value="F:flavin adenine dinucleotide binding"/>
    <property type="evidence" value="ECO:0007669"/>
    <property type="project" value="InterPro"/>
</dbReference>
<evidence type="ECO:0000256" key="7">
    <source>
        <dbReference type="RuleBase" id="RU362125"/>
    </source>
</evidence>
<keyword evidence="12" id="KW-1185">Reference proteome</keyword>
<dbReference type="InterPro" id="IPR009075">
    <property type="entry name" value="AcylCo_DH/oxidase_C"/>
</dbReference>
<dbReference type="Pfam" id="PF00441">
    <property type="entry name" value="Acyl-CoA_dh_1"/>
    <property type="match status" value="1"/>
</dbReference>
<keyword evidence="5 7" id="KW-0274">FAD</keyword>
<dbReference type="PANTHER" id="PTHR48083:SF13">
    <property type="entry name" value="ACYL-COA DEHYDROGENASE FAMILY MEMBER 11"/>
    <property type="match status" value="1"/>
</dbReference>
<protein>
    <submittedName>
        <fullName evidence="11">Acyl-CoA dehydrogenase</fullName>
    </submittedName>
</protein>
<evidence type="ECO:0000256" key="3">
    <source>
        <dbReference type="ARBA" id="ARBA00011738"/>
    </source>
</evidence>
<dbReference type="FunFam" id="2.40.110.10:FF:000002">
    <property type="entry name" value="Acyl-CoA dehydrogenase fadE12"/>
    <property type="match status" value="1"/>
</dbReference>
<dbReference type="Pfam" id="PF02770">
    <property type="entry name" value="Acyl-CoA_dh_M"/>
    <property type="match status" value="1"/>
</dbReference>
<evidence type="ECO:0000256" key="2">
    <source>
        <dbReference type="ARBA" id="ARBA00009347"/>
    </source>
</evidence>
<comment type="similarity">
    <text evidence="2 7">Belongs to the acyl-CoA dehydrogenase family.</text>
</comment>
<feature type="domain" description="Acyl-CoA dehydrogenase/oxidase C-terminal" evidence="8">
    <location>
        <begin position="241"/>
        <end position="390"/>
    </location>
</feature>
<accession>A0A4V3FQD4</accession>
<evidence type="ECO:0000256" key="5">
    <source>
        <dbReference type="ARBA" id="ARBA00022827"/>
    </source>
</evidence>
<sequence>MTTSFELDAAVAETTRRTEELVRDVVLPVEAEYDGRAHDAAEGLRLTLQDAARTAGVFAPHVHSRYGGLGLGMRDRAPVFEAAGYSLFGPLALNCAAPDEGNVHLLEQVATAGQRERYLRPLATGAVRSCFAMTEPAPGAGSDPAALTTTAERTSAGWLLNGRKWFITGAVGAAFAILMARTSGEPGSQGGATMFLVDAGLPGFRRLRDIPTMAESFFGGHAELILDNVEVPHDAVLGDVDQGFRHAQVRLGPARTTHCMRWLGTARRAADIAIDRAATRKVFGTRLGELGMAQQLIADNEIDIEASRALVLKACWELDIGAPAAQITAITKTFVAEAVNRVVDRALQICGALGVSDDIPLHRLYREVRPFRIYDGPSETHRWAIARRVLRTAAQRLEGDR</sequence>
<evidence type="ECO:0000259" key="9">
    <source>
        <dbReference type="Pfam" id="PF02770"/>
    </source>
</evidence>
<dbReference type="Proteomes" id="UP000294927">
    <property type="component" value="Unassembled WGS sequence"/>
</dbReference>
<dbReference type="EMBL" id="SOCP01000028">
    <property type="protein sequence ID" value="TDV37770.1"/>
    <property type="molecule type" value="Genomic_DNA"/>
</dbReference>
<dbReference type="InterPro" id="IPR046373">
    <property type="entry name" value="Acyl-CoA_Oxase/DH_mid-dom_sf"/>
</dbReference>
<evidence type="ECO:0000259" key="8">
    <source>
        <dbReference type="Pfam" id="PF00441"/>
    </source>
</evidence>
<dbReference type="InterPro" id="IPR036250">
    <property type="entry name" value="AcylCo_DH-like_C"/>
</dbReference>
<comment type="caution">
    <text evidence="11">The sequence shown here is derived from an EMBL/GenBank/DDBJ whole genome shotgun (WGS) entry which is preliminary data.</text>
</comment>
<dbReference type="Pfam" id="PF02771">
    <property type="entry name" value="Acyl-CoA_dh_N"/>
    <property type="match status" value="1"/>
</dbReference>
<proteinExistence type="inferred from homology"/>
<comment type="cofactor">
    <cofactor evidence="1 7">
        <name>FAD</name>
        <dbReference type="ChEBI" id="CHEBI:57692"/>
    </cofactor>
</comment>
<keyword evidence="4 7" id="KW-0285">Flavoprotein</keyword>
<organism evidence="11 12">
    <name type="scientific">Actinophytocola oryzae</name>
    <dbReference type="NCBI Taxonomy" id="502181"/>
    <lineage>
        <taxon>Bacteria</taxon>
        <taxon>Bacillati</taxon>
        <taxon>Actinomycetota</taxon>
        <taxon>Actinomycetes</taxon>
        <taxon>Pseudonocardiales</taxon>
        <taxon>Pseudonocardiaceae</taxon>
    </lineage>
</organism>
<dbReference type="Gene3D" id="1.20.140.10">
    <property type="entry name" value="Butyryl-CoA Dehydrogenase, subunit A, domain 3"/>
    <property type="match status" value="1"/>
</dbReference>
<evidence type="ECO:0000313" key="11">
    <source>
        <dbReference type="EMBL" id="TDV37770.1"/>
    </source>
</evidence>
<feature type="domain" description="Acyl-CoA oxidase/dehydrogenase middle" evidence="9">
    <location>
        <begin position="130"/>
        <end position="229"/>
    </location>
</feature>
<dbReference type="InterPro" id="IPR013786">
    <property type="entry name" value="AcylCoA_DH/ox_N"/>
</dbReference>
<dbReference type="GO" id="GO:0033539">
    <property type="term" value="P:fatty acid beta-oxidation using acyl-CoA dehydrogenase"/>
    <property type="evidence" value="ECO:0007669"/>
    <property type="project" value="TreeGrafter"/>
</dbReference>
<feature type="domain" description="Acyl-CoA dehydrogenase/oxidase N-terminal" evidence="10">
    <location>
        <begin position="17"/>
        <end position="125"/>
    </location>
</feature>
<dbReference type="InterPro" id="IPR050741">
    <property type="entry name" value="Acyl-CoA_dehydrogenase"/>
</dbReference>
<evidence type="ECO:0000259" key="10">
    <source>
        <dbReference type="Pfam" id="PF02771"/>
    </source>
</evidence>
<dbReference type="RefSeq" id="WP_133908972.1">
    <property type="nucleotide sequence ID" value="NZ_SOCP01000028.1"/>
</dbReference>
<gene>
    <name evidence="11" type="ORF">CLV71_12834</name>
</gene>
<dbReference type="Gene3D" id="2.40.110.10">
    <property type="entry name" value="Butyryl-CoA Dehydrogenase, subunit A, domain 2"/>
    <property type="match status" value="1"/>
</dbReference>
<dbReference type="GO" id="GO:0005737">
    <property type="term" value="C:cytoplasm"/>
    <property type="evidence" value="ECO:0007669"/>
    <property type="project" value="TreeGrafter"/>
</dbReference>
<reference evidence="11 12" key="1">
    <citation type="submission" date="2019-03" db="EMBL/GenBank/DDBJ databases">
        <title>Genomic Encyclopedia of Archaeal and Bacterial Type Strains, Phase II (KMG-II): from individual species to whole genera.</title>
        <authorList>
            <person name="Goeker M."/>
        </authorList>
    </citation>
    <scope>NUCLEOTIDE SEQUENCE [LARGE SCALE GENOMIC DNA]</scope>
    <source>
        <strain evidence="11 12">DSM 45499</strain>
    </source>
</reference>
<evidence type="ECO:0000256" key="6">
    <source>
        <dbReference type="ARBA" id="ARBA00023002"/>
    </source>
</evidence>
<dbReference type="InterPro" id="IPR009100">
    <property type="entry name" value="AcylCoA_DH/oxidase_NM_dom_sf"/>
</dbReference>
<evidence type="ECO:0000313" key="12">
    <source>
        <dbReference type="Proteomes" id="UP000294927"/>
    </source>
</evidence>
<dbReference type="OrthoDB" id="8876745at2"/>
<evidence type="ECO:0000256" key="1">
    <source>
        <dbReference type="ARBA" id="ARBA00001974"/>
    </source>
</evidence>
<keyword evidence="6 7" id="KW-0560">Oxidoreductase</keyword>
<dbReference type="InterPro" id="IPR006091">
    <property type="entry name" value="Acyl-CoA_Oxase/DH_mid-dom"/>
</dbReference>
<dbReference type="SUPFAM" id="SSF56645">
    <property type="entry name" value="Acyl-CoA dehydrogenase NM domain-like"/>
    <property type="match status" value="1"/>
</dbReference>
<evidence type="ECO:0000256" key="4">
    <source>
        <dbReference type="ARBA" id="ARBA00022630"/>
    </source>
</evidence>
<dbReference type="GO" id="GO:0003995">
    <property type="term" value="F:acyl-CoA dehydrogenase activity"/>
    <property type="evidence" value="ECO:0007669"/>
    <property type="project" value="TreeGrafter"/>
</dbReference>
<name>A0A4V3FQD4_9PSEU</name>
<dbReference type="Gene3D" id="1.10.540.10">
    <property type="entry name" value="Acyl-CoA dehydrogenase/oxidase, N-terminal domain"/>
    <property type="match status" value="1"/>
</dbReference>
<dbReference type="PANTHER" id="PTHR48083">
    <property type="entry name" value="MEDIUM-CHAIN SPECIFIC ACYL-COA DEHYDROGENASE, MITOCHONDRIAL-RELATED"/>
    <property type="match status" value="1"/>
</dbReference>